<dbReference type="Pfam" id="PF02719">
    <property type="entry name" value="Polysacc_synt_2"/>
    <property type="match status" value="1"/>
</dbReference>
<dbReference type="InterPro" id="IPR036291">
    <property type="entry name" value="NAD(P)-bd_dom_sf"/>
</dbReference>
<evidence type="ECO:0000313" key="3">
    <source>
        <dbReference type="EMBL" id="KLI03740.1"/>
    </source>
</evidence>
<name>A0A0U1QSG7_9BACL</name>
<dbReference type="Proteomes" id="UP000035553">
    <property type="component" value="Unassembled WGS sequence"/>
</dbReference>
<protein>
    <submittedName>
        <fullName evidence="3">UDP-N-acetylglucosamine 4,6-dehydratase</fullName>
    </submittedName>
</protein>
<gene>
    <name evidence="3" type="ORF">SINU_01235</name>
</gene>
<dbReference type="SUPFAM" id="SSF51735">
    <property type="entry name" value="NAD(P)-binding Rossmann-fold domains"/>
    <property type="match status" value="1"/>
</dbReference>
<dbReference type="STRING" id="1069536.SINU_01235"/>
<feature type="domain" description="Polysaccharide biosynthesis protein CapD-like" evidence="2">
    <location>
        <begin position="6"/>
        <end position="279"/>
    </location>
</feature>
<reference evidence="3 4" key="1">
    <citation type="journal article" date="2011" name="J. Bacteriol.">
        <title>Draft genome sequence of Sporolactobacillus inulinus strain CASD, an efficient D-lactic acid-producing bacterium with high-concentration lactate tolerance capability.</title>
        <authorList>
            <person name="Yu B."/>
            <person name="Su F."/>
            <person name="Wang L."/>
            <person name="Xu K."/>
            <person name="Zhao B."/>
            <person name="Xu P."/>
        </authorList>
    </citation>
    <scope>NUCLEOTIDE SEQUENCE [LARGE SCALE GENOMIC DNA]</scope>
    <source>
        <strain evidence="3 4">CASD</strain>
    </source>
</reference>
<dbReference type="InterPro" id="IPR003869">
    <property type="entry name" value="Polysac_CapD-like"/>
</dbReference>
<keyword evidence="4" id="KW-1185">Reference proteome</keyword>
<comment type="caution">
    <text evidence="3">The sequence shown here is derived from an EMBL/GenBank/DDBJ whole genome shotgun (WGS) entry which is preliminary data.</text>
</comment>
<dbReference type="PANTHER" id="PTHR43318:SF2">
    <property type="entry name" value="UDP-N-ACETYLGLUCOSAMINE 4,6-DEHYDRATASE (INVERTING)"/>
    <property type="match status" value="1"/>
</dbReference>
<dbReference type="CDD" id="cd05237">
    <property type="entry name" value="UDP_invert_4-6DH_SDR_e"/>
    <property type="match status" value="1"/>
</dbReference>
<dbReference type="AlphaFoldDB" id="A0A0U1QSG7"/>
<dbReference type="PANTHER" id="PTHR43318">
    <property type="entry name" value="UDP-N-ACETYLGLUCOSAMINE 4,6-DEHYDRATASE"/>
    <property type="match status" value="1"/>
</dbReference>
<evidence type="ECO:0000256" key="1">
    <source>
        <dbReference type="ARBA" id="ARBA00007430"/>
    </source>
</evidence>
<sequence length="328" mass="36623">MNNQTILVTGGTGSWGYELVRQLLDKGPKEVRIFSRNENNQFIMKQVFDGESRLRFIIGDIREKDALIEACRGVDYIFHLAALKHVPICEEQPLDALKTNVIGTQHVIDAAIHCGVKKVVYISTDKASDPLNFYGFSKAMGERLIIHANTLTAQTKFVCVRGGNVLGTNGSVIHVFKSQMEQRNKIGITDPNMTRFFMSVQDAIKLVLKATYESVGGETFVMKMPSCKISDLAQVLIEASGRAKISIETLGVRPGEKIHELLFSLNESRKTVVYSDQYYVILPTLPIEGVKEHYAKYPAAKIAEYSSKEGLMSKTEIKAMLEKDGFIH</sequence>
<dbReference type="InterPro" id="IPR051203">
    <property type="entry name" value="Polysaccharide_Synthase-Rel"/>
</dbReference>
<evidence type="ECO:0000313" key="4">
    <source>
        <dbReference type="Proteomes" id="UP000035553"/>
    </source>
</evidence>
<evidence type="ECO:0000259" key="2">
    <source>
        <dbReference type="Pfam" id="PF02719"/>
    </source>
</evidence>
<organism evidence="3 4">
    <name type="scientific">Sporolactobacillus inulinus CASD</name>
    <dbReference type="NCBI Taxonomy" id="1069536"/>
    <lineage>
        <taxon>Bacteria</taxon>
        <taxon>Bacillati</taxon>
        <taxon>Bacillota</taxon>
        <taxon>Bacilli</taxon>
        <taxon>Bacillales</taxon>
        <taxon>Sporolactobacillaceae</taxon>
        <taxon>Sporolactobacillus</taxon>
    </lineage>
</organism>
<dbReference type="Gene3D" id="3.40.50.720">
    <property type="entry name" value="NAD(P)-binding Rossmann-like Domain"/>
    <property type="match status" value="1"/>
</dbReference>
<comment type="similarity">
    <text evidence="1">Belongs to the polysaccharide synthase family.</text>
</comment>
<proteinExistence type="inferred from homology"/>
<accession>A0A0U1QSG7</accession>
<dbReference type="EMBL" id="AFVQ02000016">
    <property type="protein sequence ID" value="KLI03740.1"/>
    <property type="molecule type" value="Genomic_DNA"/>
</dbReference>